<proteinExistence type="predicted"/>
<protein>
    <submittedName>
        <fullName evidence="3">(2Fe-2S)-binding protein</fullName>
    </submittedName>
</protein>
<feature type="compositionally biased region" description="Basic and acidic residues" evidence="1">
    <location>
        <begin position="105"/>
        <end position="118"/>
    </location>
</feature>
<evidence type="ECO:0000259" key="2">
    <source>
        <dbReference type="PROSITE" id="PS51085"/>
    </source>
</evidence>
<dbReference type="Proteomes" id="UP000812982">
    <property type="component" value="Unassembled WGS sequence"/>
</dbReference>
<dbReference type="EMBL" id="VOMB01000010">
    <property type="protein sequence ID" value="MBU9763819.1"/>
    <property type="molecule type" value="Genomic_DNA"/>
</dbReference>
<evidence type="ECO:0000256" key="1">
    <source>
        <dbReference type="SAM" id="MobiDB-lite"/>
    </source>
</evidence>
<accession>A0ABS6KJY3</accession>
<dbReference type="RefSeq" id="WP_217155834.1">
    <property type="nucleotide sequence ID" value="NZ_VOMB01000010.1"/>
</dbReference>
<evidence type="ECO:0000313" key="3">
    <source>
        <dbReference type="EMBL" id="MBU9763819.1"/>
    </source>
</evidence>
<feature type="region of interest" description="Disordered" evidence="1">
    <location>
        <begin position="96"/>
        <end position="118"/>
    </location>
</feature>
<comment type="caution">
    <text evidence="3">The sequence shown here is derived from an EMBL/GenBank/DDBJ whole genome shotgun (WGS) entry which is preliminary data.</text>
</comment>
<dbReference type="CDD" id="cd00207">
    <property type="entry name" value="fer2"/>
    <property type="match status" value="1"/>
</dbReference>
<reference evidence="3 4" key="1">
    <citation type="journal article" date="2021" name="Sci. Rep.">
        <title>Phenotypic and genomic hallmarks of a novel, potentially pathogenic rapidly growing Mycobacterium species related to the Mycobacterium fortuitum complex.</title>
        <authorList>
            <person name="Gharbi R."/>
            <person name="Khanna V."/>
            <person name="Frigui W."/>
            <person name="Mhenni B."/>
            <person name="Brosch R."/>
            <person name="Mardassi H."/>
        </authorList>
    </citation>
    <scope>NUCLEOTIDE SEQUENCE [LARGE SCALE GENOMIC DNA]</scope>
    <source>
        <strain evidence="3 4">TNTM28</strain>
    </source>
</reference>
<evidence type="ECO:0000313" key="4">
    <source>
        <dbReference type="Proteomes" id="UP000812982"/>
    </source>
</evidence>
<sequence length="118" mass="12402">MPTVTVRPSGISFEAAQGQTVMAAAQAAGIRWPTVCGGNGDCLVCHVGVLEGPEHLSEPSATETLAVRNLTGDRGGRGEHVRLACQATVRGDVVVEKRGVRKQRTPSEHRTGQEESDG</sequence>
<dbReference type="PROSITE" id="PS51085">
    <property type="entry name" value="2FE2S_FER_2"/>
    <property type="match status" value="1"/>
</dbReference>
<organism evidence="3 4">
    <name type="scientific">[Mycobacterium] fortunisiensis</name>
    <dbReference type="NCBI Taxonomy" id="2600579"/>
    <lineage>
        <taxon>Bacteria</taxon>
        <taxon>Bacillati</taxon>
        <taxon>Actinomycetota</taxon>
        <taxon>Actinomycetes</taxon>
        <taxon>Mycobacteriales</taxon>
        <taxon>Mycobacteriaceae</taxon>
        <taxon>Mycolicibacterium</taxon>
    </lineage>
</organism>
<dbReference type="Pfam" id="PF00111">
    <property type="entry name" value="Fer2"/>
    <property type="match status" value="1"/>
</dbReference>
<name>A0ABS6KJY3_9MYCO</name>
<feature type="domain" description="2Fe-2S ferredoxin-type" evidence="2">
    <location>
        <begin position="2"/>
        <end position="101"/>
    </location>
</feature>
<dbReference type="InterPro" id="IPR001041">
    <property type="entry name" value="2Fe-2S_ferredoxin-type"/>
</dbReference>
<gene>
    <name evidence="3" type="ORF">FR943_08185</name>
</gene>
<keyword evidence="4" id="KW-1185">Reference proteome</keyword>